<evidence type="ECO:0000259" key="8">
    <source>
        <dbReference type="Pfam" id="PF00483"/>
    </source>
</evidence>
<dbReference type="Proteomes" id="UP000186230">
    <property type="component" value="Chromosome"/>
</dbReference>
<dbReference type="PANTHER" id="PTHR46390:SF1">
    <property type="entry name" value="MANNOSE-1-PHOSPHATE GUANYLYLTRANSFERASE"/>
    <property type="match status" value="1"/>
</dbReference>
<evidence type="ECO:0000256" key="3">
    <source>
        <dbReference type="ARBA" id="ARBA00022679"/>
    </source>
</evidence>
<dbReference type="InterPro" id="IPR049577">
    <property type="entry name" value="GMPP_N"/>
</dbReference>
<keyword evidence="5" id="KW-0547">Nucleotide-binding</keyword>
<feature type="domain" description="Nucleotidyl transferase" evidence="8">
    <location>
        <begin position="12"/>
        <end position="284"/>
    </location>
</feature>
<dbReference type="AlphaFoldDB" id="A0A1L7I7C3"/>
<name>A0A1L7I7C3_9FLAO</name>
<dbReference type="EC" id="2.7.7.13" evidence="2"/>
<dbReference type="InterPro" id="IPR005835">
    <property type="entry name" value="NTP_transferase_dom"/>
</dbReference>
<evidence type="ECO:0000256" key="7">
    <source>
        <dbReference type="ARBA" id="ARBA00047343"/>
    </source>
</evidence>
<dbReference type="GO" id="GO:0009298">
    <property type="term" value="P:GDP-mannose biosynthetic process"/>
    <property type="evidence" value="ECO:0007669"/>
    <property type="project" value="TreeGrafter"/>
</dbReference>
<protein>
    <recommendedName>
        <fullName evidence="2">mannose-1-phosphate guanylyltransferase</fullName>
        <ecNumber evidence="2">2.7.7.13</ecNumber>
    </recommendedName>
</protein>
<keyword evidence="6" id="KW-0342">GTP-binding</keyword>
<evidence type="ECO:0000256" key="6">
    <source>
        <dbReference type="ARBA" id="ARBA00023134"/>
    </source>
</evidence>
<gene>
    <name evidence="9" type="ORF">GRFL_2281</name>
</gene>
<dbReference type="CDD" id="cd02509">
    <property type="entry name" value="GDP-M1P_Guanylyltransferase"/>
    <property type="match status" value="1"/>
</dbReference>
<evidence type="ECO:0000256" key="4">
    <source>
        <dbReference type="ARBA" id="ARBA00022695"/>
    </source>
</evidence>
<proteinExistence type="inferred from homology"/>
<dbReference type="PANTHER" id="PTHR46390">
    <property type="entry name" value="MANNOSE-1-PHOSPHATE GUANYLYLTRANSFERASE"/>
    <property type="match status" value="1"/>
</dbReference>
<organism evidence="9 10">
    <name type="scientific">Christiangramia flava JLT2011</name>
    <dbReference type="NCBI Taxonomy" id="1229726"/>
    <lineage>
        <taxon>Bacteria</taxon>
        <taxon>Pseudomonadati</taxon>
        <taxon>Bacteroidota</taxon>
        <taxon>Flavobacteriia</taxon>
        <taxon>Flavobacteriales</taxon>
        <taxon>Flavobacteriaceae</taxon>
        <taxon>Christiangramia</taxon>
    </lineage>
</organism>
<dbReference type="EMBL" id="CP016359">
    <property type="protein sequence ID" value="APU69005.1"/>
    <property type="molecule type" value="Genomic_DNA"/>
</dbReference>
<accession>A0A1L7I7C3</accession>
<keyword evidence="4 9" id="KW-0548">Nucleotidyltransferase</keyword>
<reference evidence="9 10" key="1">
    <citation type="submission" date="2016-07" db="EMBL/GenBank/DDBJ databases">
        <title>Multi-omics approach to identify versatile polysaccharide utilization systems of a marine flavobacterium Gramella flava.</title>
        <authorList>
            <person name="Tang K."/>
        </authorList>
    </citation>
    <scope>NUCLEOTIDE SEQUENCE [LARGE SCALE GENOMIC DNA]</scope>
    <source>
        <strain evidence="9 10">JLT2011</strain>
    </source>
</reference>
<dbReference type="SUPFAM" id="SSF159283">
    <property type="entry name" value="Guanosine diphospho-D-mannose pyrophosphorylase/mannose-6-phosphate isomerase linker domain"/>
    <property type="match status" value="1"/>
</dbReference>
<keyword evidence="10" id="KW-1185">Reference proteome</keyword>
<keyword evidence="3 9" id="KW-0808">Transferase</keyword>
<dbReference type="GO" id="GO:0004475">
    <property type="term" value="F:mannose-1-phosphate guanylyltransferase (GTP) activity"/>
    <property type="evidence" value="ECO:0007669"/>
    <property type="project" value="UniProtKB-EC"/>
</dbReference>
<sequence length="364" mass="41598">MKQTNMKNHNFAVIMAGGVGSRFWPVSTQQNPKQFQDILGCGETLIQSTFRRLKRIVPFNQIYILTNAAYKETVLKQLPEIDEQQLVLEPAMRNTAPCILLAAMKIFKIDSEARMLVAPSDHWIQNMEEFQADMELAFQMAGESDKLVTFGIKPSMPSTGFGYIQYQPSSEEEIYKVDRFIEKPDFQTAVAFLLTGNYLWNSGIFVWKASVILQQFRVYLPVMYLLFSQGEEFYNTEKEQDFVNSEFEKAENISIDYGIIEKAAEVYVIPASFSWNDLGTWGSIQGELPQDTAGNTVVNSRFIARNSEGNIVRTTAEKIVFMEGLKDYMVLEDEGVLLIVPKKKEQEIKLIRQQVMQQYGTQLG</sequence>
<dbReference type="SUPFAM" id="SSF53448">
    <property type="entry name" value="Nucleotide-diphospho-sugar transferases"/>
    <property type="match status" value="1"/>
</dbReference>
<dbReference type="KEGG" id="gfl:GRFL_2281"/>
<evidence type="ECO:0000256" key="2">
    <source>
        <dbReference type="ARBA" id="ARBA00012387"/>
    </source>
</evidence>
<comment type="similarity">
    <text evidence="1">Belongs to the mannose-6-phosphate isomerase type 2 family.</text>
</comment>
<evidence type="ECO:0000256" key="1">
    <source>
        <dbReference type="ARBA" id="ARBA00006115"/>
    </source>
</evidence>
<dbReference type="InterPro" id="IPR029044">
    <property type="entry name" value="Nucleotide-diphossugar_trans"/>
</dbReference>
<dbReference type="Gene3D" id="3.90.550.10">
    <property type="entry name" value="Spore Coat Polysaccharide Biosynthesis Protein SpsA, Chain A"/>
    <property type="match status" value="1"/>
</dbReference>
<comment type="catalytic activity">
    <reaction evidence="7">
        <text>alpha-D-mannose 1-phosphate + GTP + H(+) = GDP-alpha-D-mannose + diphosphate</text>
        <dbReference type="Rhea" id="RHEA:15229"/>
        <dbReference type="ChEBI" id="CHEBI:15378"/>
        <dbReference type="ChEBI" id="CHEBI:33019"/>
        <dbReference type="ChEBI" id="CHEBI:37565"/>
        <dbReference type="ChEBI" id="CHEBI:57527"/>
        <dbReference type="ChEBI" id="CHEBI:58409"/>
        <dbReference type="EC" id="2.7.7.13"/>
    </reaction>
</comment>
<dbReference type="STRING" id="1229726.GRFL_2281"/>
<evidence type="ECO:0000313" key="9">
    <source>
        <dbReference type="EMBL" id="APU69005.1"/>
    </source>
</evidence>
<dbReference type="FunFam" id="3.90.550.10:FF:000046">
    <property type="entry name" value="Mannose-1-phosphate guanylyltransferase (GDP)"/>
    <property type="match status" value="1"/>
</dbReference>
<dbReference type="InterPro" id="IPR051161">
    <property type="entry name" value="Mannose-6P_isomerase_type2"/>
</dbReference>
<dbReference type="GO" id="GO:0005525">
    <property type="term" value="F:GTP binding"/>
    <property type="evidence" value="ECO:0007669"/>
    <property type="project" value="UniProtKB-KW"/>
</dbReference>
<evidence type="ECO:0000313" key="10">
    <source>
        <dbReference type="Proteomes" id="UP000186230"/>
    </source>
</evidence>
<dbReference type="Pfam" id="PF00483">
    <property type="entry name" value="NTP_transferase"/>
    <property type="match status" value="1"/>
</dbReference>
<evidence type="ECO:0000256" key="5">
    <source>
        <dbReference type="ARBA" id="ARBA00022741"/>
    </source>
</evidence>